<dbReference type="AlphaFoldDB" id="A0A0R3PEN6"/>
<gene>
    <name evidence="1" type="ORF">ACOC_LOCUS2557</name>
</gene>
<proteinExistence type="predicted"/>
<dbReference type="Proteomes" id="UP000267027">
    <property type="component" value="Unassembled WGS sequence"/>
</dbReference>
<dbReference type="EMBL" id="UYYA01000537">
    <property type="protein sequence ID" value="VDM54142.1"/>
    <property type="molecule type" value="Genomic_DNA"/>
</dbReference>
<dbReference type="WBParaSite" id="ACOC_0000255601-mRNA-1">
    <property type="protein sequence ID" value="ACOC_0000255601-mRNA-1"/>
    <property type="gene ID" value="ACOC_0000255601"/>
</dbReference>
<organism evidence="3">
    <name type="scientific">Angiostrongylus costaricensis</name>
    <name type="common">Nematode worm</name>
    <dbReference type="NCBI Taxonomy" id="334426"/>
    <lineage>
        <taxon>Eukaryota</taxon>
        <taxon>Metazoa</taxon>
        <taxon>Ecdysozoa</taxon>
        <taxon>Nematoda</taxon>
        <taxon>Chromadorea</taxon>
        <taxon>Rhabditida</taxon>
        <taxon>Rhabditina</taxon>
        <taxon>Rhabditomorpha</taxon>
        <taxon>Strongyloidea</taxon>
        <taxon>Metastrongylidae</taxon>
        <taxon>Angiostrongylus</taxon>
    </lineage>
</organism>
<sequence length="217" mass="24104">MPSLTLPSIGSADNPLVHHHHHPPVISITLSHPQSVIDILNHPQFLQPVLAAITENSSNMDTSSDHVPVYELALEEEKETFLGMLEENSTPLDKFLFKDPDVYTLLLEGAESSDGESEISQATDGWNVILGVFLLFPNLLSTSDLELTRGALEAMHTLLPGYPEHTNYVYHTKMLDLVKSSLLENDVDLQELKNEVQTFLNARVIPILPPCTITFVD</sequence>
<keyword evidence="2" id="KW-1185">Reference proteome</keyword>
<evidence type="ECO:0000313" key="1">
    <source>
        <dbReference type="EMBL" id="VDM54142.1"/>
    </source>
</evidence>
<reference evidence="1 2" key="2">
    <citation type="submission" date="2018-11" db="EMBL/GenBank/DDBJ databases">
        <authorList>
            <consortium name="Pathogen Informatics"/>
        </authorList>
    </citation>
    <scope>NUCLEOTIDE SEQUENCE [LARGE SCALE GENOMIC DNA]</scope>
    <source>
        <strain evidence="1 2">Costa Rica</strain>
    </source>
</reference>
<accession>A0A0R3PEN6</accession>
<protein>
    <submittedName>
        <fullName evidence="3">NR LBD domain-containing protein</fullName>
    </submittedName>
</protein>
<evidence type="ECO:0000313" key="2">
    <source>
        <dbReference type="Proteomes" id="UP000267027"/>
    </source>
</evidence>
<evidence type="ECO:0000313" key="3">
    <source>
        <dbReference type="WBParaSite" id="ACOC_0000255601-mRNA-1"/>
    </source>
</evidence>
<name>A0A0R3PEN6_ANGCS</name>
<reference evidence="3" key="1">
    <citation type="submission" date="2017-02" db="UniProtKB">
        <authorList>
            <consortium name="WormBaseParasite"/>
        </authorList>
    </citation>
    <scope>IDENTIFICATION</scope>
</reference>